<gene>
    <name evidence="4" type="ORF">AD948_07160</name>
</gene>
<keyword evidence="2" id="KW-0812">Transmembrane</keyword>
<evidence type="ECO:0000313" key="4">
    <source>
        <dbReference type="EMBL" id="KXV59842.1"/>
    </source>
</evidence>
<keyword evidence="2" id="KW-1133">Transmembrane helix</keyword>
<feature type="transmembrane region" description="Helical" evidence="2">
    <location>
        <begin position="20"/>
        <end position="40"/>
    </location>
</feature>
<dbReference type="Proteomes" id="UP000075360">
    <property type="component" value="Unassembled WGS sequence"/>
</dbReference>
<dbReference type="EMBL" id="LHZU01000123">
    <property type="protein sequence ID" value="KXV59842.1"/>
    <property type="molecule type" value="Genomic_DNA"/>
</dbReference>
<keyword evidence="2" id="KW-0472">Membrane</keyword>
<dbReference type="InterPro" id="IPR058633">
    <property type="entry name" value="EmrA/FarA_HH"/>
</dbReference>
<feature type="domain" description="Multidrug export protein EmrA/FarA alpha-helical hairpin" evidence="3">
    <location>
        <begin position="92"/>
        <end position="211"/>
    </location>
</feature>
<dbReference type="PANTHER" id="PTHR30386:SF19">
    <property type="entry name" value="MULTIDRUG EXPORT PROTEIN EMRA-RELATED"/>
    <property type="match status" value="1"/>
</dbReference>
<evidence type="ECO:0000313" key="5">
    <source>
        <dbReference type="Proteomes" id="UP000075360"/>
    </source>
</evidence>
<organism evidence="4 5">
    <name type="scientific">Acetobacter senegalensis</name>
    <dbReference type="NCBI Taxonomy" id="446692"/>
    <lineage>
        <taxon>Bacteria</taxon>
        <taxon>Pseudomonadati</taxon>
        <taxon>Pseudomonadota</taxon>
        <taxon>Alphaproteobacteria</taxon>
        <taxon>Acetobacterales</taxon>
        <taxon>Acetobacteraceae</taxon>
        <taxon>Acetobacter</taxon>
    </lineage>
</organism>
<sequence length="386" mass="41099">MADTPVPAAADPAAIRRKRLLWLGGGLAIIAVGWGAYTFLSNGALVSTDDAYVNGHVVAITPQVAGTVRAIGADDTDRVLTGASLVELDTSDMRIRLEAAEAGLGQAIRHVRRLFAALDEARALVAVRQTELDRASADLRARRMVVGQGAVTAEEARHASDATNTAKAALQVAQAAYTVALSQTQGTTLPTHPDVIAAKARLRAATLDMERATVRTPVGGMVAKRDVQLGRRVAVGDRMMAVVPFDQFWIDANFKERQLRHVCAGQPATMTADVYGSSVIYHGHVMDVNAGSGAAFALLPAQNATGNWIKVVQRVPVRIAFDPVELARKPLRIGMSTEVEIDTGRCDPQAASRPAVAVGTDLYTEQQQAADRHVAEIMKKTMGEAE</sequence>
<comment type="caution">
    <text evidence="4">The sequence shown here is derived from an EMBL/GenBank/DDBJ whole genome shotgun (WGS) entry which is preliminary data.</text>
</comment>
<dbReference type="OrthoDB" id="9811754at2"/>
<dbReference type="RefSeq" id="WP_061471310.1">
    <property type="nucleotide sequence ID" value="NZ_LHZU01000123.1"/>
</dbReference>
<evidence type="ECO:0000256" key="2">
    <source>
        <dbReference type="SAM" id="Phobius"/>
    </source>
</evidence>
<reference evidence="4 5" key="1">
    <citation type="submission" date="2015-06" db="EMBL/GenBank/DDBJ databases">
        <title>Improved classification and identification of acetic acid bacteria using matrix-assisted laser desorption/ionization time-of-flight mass spectrometry; Gluconobacter nephelii and Gluconobacter uchimurae are later heterotypic synonyms of Gluconobacter japonicus and Gluconobacter oxydans, respectively.</title>
        <authorList>
            <person name="Li L."/>
            <person name="Cleenwerck I."/>
            <person name="De Vuyst L."/>
            <person name="Vandamme P."/>
        </authorList>
    </citation>
    <scope>NUCLEOTIDE SEQUENCE [LARGE SCALE GENOMIC DNA]</scope>
    <source>
        <strain evidence="4 5">LMG 23690</strain>
    </source>
</reference>
<dbReference type="Gene3D" id="2.40.30.170">
    <property type="match status" value="1"/>
</dbReference>
<dbReference type="PATRIC" id="fig|446692.4.peg.955"/>
<accession>A0A149U391</accession>
<name>A0A149U391_9PROT</name>
<dbReference type="GO" id="GO:0055085">
    <property type="term" value="P:transmembrane transport"/>
    <property type="evidence" value="ECO:0007669"/>
    <property type="project" value="InterPro"/>
</dbReference>
<comment type="subcellular location">
    <subcellularLocation>
        <location evidence="1">Cell envelope</location>
    </subcellularLocation>
</comment>
<dbReference type="GO" id="GO:0030313">
    <property type="term" value="C:cell envelope"/>
    <property type="evidence" value="ECO:0007669"/>
    <property type="project" value="UniProtKB-SubCell"/>
</dbReference>
<evidence type="ECO:0000259" key="3">
    <source>
        <dbReference type="Pfam" id="PF25885"/>
    </source>
</evidence>
<dbReference type="SUPFAM" id="SSF111369">
    <property type="entry name" value="HlyD-like secretion proteins"/>
    <property type="match status" value="1"/>
</dbReference>
<dbReference type="InterPro" id="IPR050739">
    <property type="entry name" value="MFP"/>
</dbReference>
<proteinExistence type="predicted"/>
<protein>
    <submittedName>
        <fullName evidence="4">Hemolysin D</fullName>
    </submittedName>
</protein>
<evidence type="ECO:0000256" key="1">
    <source>
        <dbReference type="ARBA" id="ARBA00004196"/>
    </source>
</evidence>
<dbReference type="Pfam" id="PF25885">
    <property type="entry name" value="HH_EMRA"/>
    <property type="match status" value="1"/>
</dbReference>
<dbReference type="PANTHER" id="PTHR30386">
    <property type="entry name" value="MEMBRANE FUSION SUBUNIT OF EMRAB-TOLC MULTIDRUG EFFLUX PUMP"/>
    <property type="match status" value="1"/>
</dbReference>
<dbReference type="AlphaFoldDB" id="A0A149U391"/>